<name>A0A494RGS1_9CAUL</name>
<evidence type="ECO:0000259" key="1">
    <source>
        <dbReference type="Pfam" id="PF05713"/>
    </source>
</evidence>
<feature type="domain" description="Bacterial mobilisation" evidence="1">
    <location>
        <begin position="115"/>
        <end position="143"/>
    </location>
</feature>
<dbReference type="OrthoDB" id="7838543at2"/>
<reference evidence="2 3" key="1">
    <citation type="submission" date="2018-10" db="EMBL/GenBank/DDBJ databases">
        <title>Complete genome sequence of Brevundimonas naejangsanensis BRV3.</title>
        <authorList>
            <person name="Berrios L."/>
            <person name="Ely B."/>
        </authorList>
    </citation>
    <scope>NUCLEOTIDE SEQUENCE [LARGE SCALE GENOMIC DNA]</scope>
    <source>
        <strain evidence="2 3">BRV3</strain>
    </source>
</reference>
<dbReference type="RefSeq" id="WP_121482759.1">
    <property type="nucleotide sequence ID" value="NZ_CP032707.1"/>
</dbReference>
<dbReference type="Pfam" id="PF05713">
    <property type="entry name" value="MobC"/>
    <property type="match status" value="1"/>
</dbReference>
<dbReference type="InterPro" id="IPR010985">
    <property type="entry name" value="Ribbon_hlx_hlx"/>
</dbReference>
<keyword evidence="3" id="KW-1185">Reference proteome</keyword>
<evidence type="ECO:0000313" key="2">
    <source>
        <dbReference type="EMBL" id="AYG95625.1"/>
    </source>
</evidence>
<protein>
    <submittedName>
        <fullName evidence="2">Plasmid mobilization relaxosome protein MobC</fullName>
    </submittedName>
</protein>
<dbReference type="GO" id="GO:0006355">
    <property type="term" value="P:regulation of DNA-templated transcription"/>
    <property type="evidence" value="ECO:0007669"/>
    <property type="project" value="InterPro"/>
</dbReference>
<dbReference type="EMBL" id="CP032707">
    <property type="protein sequence ID" value="AYG95625.1"/>
    <property type="molecule type" value="Genomic_DNA"/>
</dbReference>
<accession>A0A494RGS1</accession>
<sequence length="177" mass="19243">MDRFTIRLSPDLARRFDAAASARGGRSSFLRRLIESAAAEASPCQKAPAAAGTTERPTGKLCLRLAVEDLAALEAEAARSGLSRTRWVVALVRRRLHGSPQLSPPEAAAFIEVQRDLRRIGVNLNQIARTLHSAGREAGVADRELARVVAFAADIRVALRELRRAFEGNLDYWSAGS</sequence>
<evidence type="ECO:0000313" key="3">
    <source>
        <dbReference type="Proteomes" id="UP000276984"/>
    </source>
</evidence>
<gene>
    <name evidence="2" type="primary">mobC</name>
    <name evidence="2" type="ORF">D8I30_10860</name>
</gene>
<dbReference type="Proteomes" id="UP000276984">
    <property type="component" value="Chromosome"/>
</dbReference>
<dbReference type="SUPFAM" id="SSF47598">
    <property type="entry name" value="Ribbon-helix-helix"/>
    <property type="match status" value="1"/>
</dbReference>
<dbReference type="AlphaFoldDB" id="A0A494RGS1"/>
<dbReference type="InterPro" id="IPR008687">
    <property type="entry name" value="MobC"/>
</dbReference>
<organism evidence="2 3">
    <name type="scientific">Brevundimonas naejangsanensis</name>
    <dbReference type="NCBI Taxonomy" id="588932"/>
    <lineage>
        <taxon>Bacteria</taxon>
        <taxon>Pseudomonadati</taxon>
        <taxon>Pseudomonadota</taxon>
        <taxon>Alphaproteobacteria</taxon>
        <taxon>Caulobacterales</taxon>
        <taxon>Caulobacteraceae</taxon>
        <taxon>Brevundimonas</taxon>
    </lineage>
</organism>
<proteinExistence type="predicted"/>